<dbReference type="Gene3D" id="1.20.144.10">
    <property type="entry name" value="Phosphatidic acid phosphatase type 2/haloperoxidase"/>
    <property type="match status" value="1"/>
</dbReference>
<accession>A0AAT9H2B8</accession>
<gene>
    <name evidence="2" type="ORF">CFS9_21900</name>
</gene>
<dbReference type="AlphaFoldDB" id="A0AAT9H2B8"/>
<dbReference type="SMART" id="SM00014">
    <property type="entry name" value="acidPPc"/>
    <property type="match status" value="1"/>
</dbReference>
<organism evidence="2">
    <name type="scientific">Flavobacterium sp. CFS9</name>
    <dbReference type="NCBI Taxonomy" id="3143118"/>
    <lineage>
        <taxon>Bacteria</taxon>
        <taxon>Pseudomonadati</taxon>
        <taxon>Bacteroidota</taxon>
        <taxon>Flavobacteriia</taxon>
        <taxon>Flavobacteriales</taxon>
        <taxon>Flavobacteriaceae</taxon>
        <taxon>Flavobacterium</taxon>
    </lineage>
</organism>
<dbReference type="PRINTS" id="PR00483">
    <property type="entry name" value="BACPHPHTASE"/>
</dbReference>
<dbReference type="GO" id="GO:0030288">
    <property type="term" value="C:outer membrane-bounded periplasmic space"/>
    <property type="evidence" value="ECO:0007669"/>
    <property type="project" value="InterPro"/>
</dbReference>
<reference evidence="2" key="1">
    <citation type="submission" date="2024-05" db="EMBL/GenBank/DDBJ databases">
        <title>Whole-Genome Sequence of CFS9, a Potential Fish Probiotic Isolated from the Body Surface of Silurus asotus.</title>
        <authorList>
            <person name="Kojima M."/>
            <person name="Tobioka K."/>
            <person name="Yokota K."/>
            <person name="Nakatani H."/>
            <person name="Hori K."/>
            <person name="Tamaru Y."/>
            <person name="Okazaki F."/>
        </authorList>
    </citation>
    <scope>NUCLEOTIDE SEQUENCE</scope>
    <source>
        <strain evidence="2">CFS9</strain>
    </source>
</reference>
<dbReference type="GO" id="GO:0003993">
    <property type="term" value="F:acid phosphatase activity"/>
    <property type="evidence" value="ECO:0007669"/>
    <property type="project" value="InterPro"/>
</dbReference>
<feature type="domain" description="Phosphatidic acid phosphatase type 2/haloperoxidase" evidence="1">
    <location>
        <begin position="33"/>
        <end position="147"/>
    </location>
</feature>
<evidence type="ECO:0000259" key="1">
    <source>
        <dbReference type="SMART" id="SM00014"/>
    </source>
</evidence>
<dbReference type="SUPFAM" id="SSF48317">
    <property type="entry name" value="Acid phosphatase/Vanadium-dependent haloperoxidase"/>
    <property type="match status" value="1"/>
</dbReference>
<evidence type="ECO:0000313" key="2">
    <source>
        <dbReference type="EMBL" id="BFM43549.1"/>
    </source>
</evidence>
<protein>
    <recommendedName>
        <fullName evidence="1">Phosphatidic acid phosphatase type 2/haloperoxidase domain-containing protein</fullName>
    </recommendedName>
</protein>
<proteinExistence type="predicted"/>
<dbReference type="CDD" id="cd03397">
    <property type="entry name" value="PAP2_acid_phosphatase"/>
    <property type="match status" value="1"/>
</dbReference>
<dbReference type="InterPro" id="IPR001011">
    <property type="entry name" value="Acid_Pase_classA_bac"/>
</dbReference>
<dbReference type="InterPro" id="IPR036938">
    <property type="entry name" value="PAP2/HPO_sf"/>
</dbReference>
<dbReference type="Pfam" id="PF01569">
    <property type="entry name" value="PAP2"/>
    <property type="match status" value="1"/>
</dbReference>
<dbReference type="EMBL" id="AP031573">
    <property type="protein sequence ID" value="BFM43549.1"/>
    <property type="molecule type" value="Genomic_DNA"/>
</dbReference>
<sequence>MQAVNDANLSFPNAVKSFEPIVAIDISDLLTPKLYHLMRRVMTDAGLSTYTAKNFYNRERPFMVNGKKVCTPDQEEILRKVGAFPSGHAAVGWAWALVLSELFPDKKELILKGGHDFGESRVVCNVHWYSDVVKGREMGEAVVRCLYSNAVFNADLKLVKEEIIQVLDSKKKINNV</sequence>
<dbReference type="InterPro" id="IPR000326">
    <property type="entry name" value="PAP2/HPO"/>
</dbReference>
<name>A0AAT9H2B8_9FLAO</name>